<dbReference type="PROSITE" id="PS51257">
    <property type="entry name" value="PROKAR_LIPOPROTEIN"/>
    <property type="match status" value="1"/>
</dbReference>
<accession>A0A9D4E9M7</accession>
<evidence type="ECO:0000313" key="2">
    <source>
        <dbReference type="EMBL" id="KAH3774360.1"/>
    </source>
</evidence>
<reference evidence="2" key="2">
    <citation type="submission" date="2020-11" db="EMBL/GenBank/DDBJ databases">
        <authorList>
            <person name="McCartney M.A."/>
            <person name="Auch B."/>
            <person name="Kono T."/>
            <person name="Mallez S."/>
            <person name="Becker A."/>
            <person name="Gohl D.M."/>
            <person name="Silverstein K.A.T."/>
            <person name="Koren S."/>
            <person name="Bechman K.B."/>
            <person name="Herman A."/>
            <person name="Abrahante J.E."/>
            <person name="Garbe J."/>
        </authorList>
    </citation>
    <scope>NUCLEOTIDE SEQUENCE</scope>
    <source>
        <strain evidence="2">Duluth1</strain>
        <tissue evidence="2">Whole animal</tissue>
    </source>
</reference>
<evidence type="ECO:0000313" key="3">
    <source>
        <dbReference type="Proteomes" id="UP000828390"/>
    </source>
</evidence>
<keyword evidence="1" id="KW-0732">Signal</keyword>
<sequence>MQRQSFQLLTTTMNAFGSSCQSLLSILAILSSVTSLHPAWNIIPNCYSSESQNFVPKRVNEKPLTLSNYAPTN</sequence>
<dbReference type="AlphaFoldDB" id="A0A9D4E9M7"/>
<feature type="signal peptide" evidence="1">
    <location>
        <begin position="1"/>
        <end position="35"/>
    </location>
</feature>
<dbReference type="EMBL" id="JAIWYP010000009">
    <property type="protein sequence ID" value="KAH3774360.1"/>
    <property type="molecule type" value="Genomic_DNA"/>
</dbReference>
<name>A0A9D4E9M7_DREPO</name>
<organism evidence="2 3">
    <name type="scientific">Dreissena polymorpha</name>
    <name type="common">Zebra mussel</name>
    <name type="synonym">Mytilus polymorpha</name>
    <dbReference type="NCBI Taxonomy" id="45954"/>
    <lineage>
        <taxon>Eukaryota</taxon>
        <taxon>Metazoa</taxon>
        <taxon>Spiralia</taxon>
        <taxon>Lophotrochozoa</taxon>
        <taxon>Mollusca</taxon>
        <taxon>Bivalvia</taxon>
        <taxon>Autobranchia</taxon>
        <taxon>Heteroconchia</taxon>
        <taxon>Euheterodonta</taxon>
        <taxon>Imparidentia</taxon>
        <taxon>Neoheterodontei</taxon>
        <taxon>Myida</taxon>
        <taxon>Dreissenoidea</taxon>
        <taxon>Dreissenidae</taxon>
        <taxon>Dreissena</taxon>
    </lineage>
</organism>
<evidence type="ECO:0000256" key="1">
    <source>
        <dbReference type="SAM" id="SignalP"/>
    </source>
</evidence>
<gene>
    <name evidence="2" type="ORF">DPMN_175742</name>
</gene>
<keyword evidence="3" id="KW-1185">Reference proteome</keyword>
<comment type="caution">
    <text evidence="2">The sequence shown here is derived from an EMBL/GenBank/DDBJ whole genome shotgun (WGS) entry which is preliminary data.</text>
</comment>
<proteinExistence type="predicted"/>
<dbReference type="Proteomes" id="UP000828390">
    <property type="component" value="Unassembled WGS sequence"/>
</dbReference>
<reference evidence="2" key="1">
    <citation type="journal article" date="2019" name="bioRxiv">
        <title>The Genome of the Zebra Mussel, Dreissena polymorpha: A Resource for Invasive Species Research.</title>
        <authorList>
            <person name="McCartney M.A."/>
            <person name="Auch B."/>
            <person name="Kono T."/>
            <person name="Mallez S."/>
            <person name="Zhang Y."/>
            <person name="Obille A."/>
            <person name="Becker A."/>
            <person name="Abrahante J.E."/>
            <person name="Garbe J."/>
            <person name="Badalamenti J.P."/>
            <person name="Herman A."/>
            <person name="Mangelson H."/>
            <person name="Liachko I."/>
            <person name="Sullivan S."/>
            <person name="Sone E.D."/>
            <person name="Koren S."/>
            <person name="Silverstein K.A.T."/>
            <person name="Beckman K.B."/>
            <person name="Gohl D.M."/>
        </authorList>
    </citation>
    <scope>NUCLEOTIDE SEQUENCE</scope>
    <source>
        <strain evidence="2">Duluth1</strain>
        <tissue evidence="2">Whole animal</tissue>
    </source>
</reference>
<protein>
    <submittedName>
        <fullName evidence="2">Uncharacterized protein</fullName>
    </submittedName>
</protein>
<feature type="chain" id="PRO_5039227834" evidence="1">
    <location>
        <begin position="36"/>
        <end position="73"/>
    </location>
</feature>